<dbReference type="Pfam" id="PF01935">
    <property type="entry name" value="DUF87"/>
    <property type="match status" value="1"/>
</dbReference>
<evidence type="ECO:0000313" key="3">
    <source>
        <dbReference type="EMBL" id="OGD34212.1"/>
    </source>
</evidence>
<dbReference type="InterPro" id="IPR051162">
    <property type="entry name" value="T4SS_component"/>
</dbReference>
<dbReference type="Pfam" id="PF12696">
    <property type="entry name" value="TraG-D_C"/>
    <property type="match status" value="1"/>
</dbReference>
<dbReference type="Gene3D" id="3.40.50.300">
    <property type="entry name" value="P-loop containing nucleotide triphosphate hydrolases"/>
    <property type="match status" value="2"/>
</dbReference>
<dbReference type="STRING" id="1797298.A2988_00510"/>
<reference evidence="3 4" key="1">
    <citation type="journal article" date="2016" name="Nat. Commun.">
        <title>Thousands of microbial genomes shed light on interconnected biogeochemical processes in an aquifer system.</title>
        <authorList>
            <person name="Anantharaman K."/>
            <person name="Brown C.T."/>
            <person name="Hug L.A."/>
            <person name="Sharon I."/>
            <person name="Castelle C.J."/>
            <person name="Probst A.J."/>
            <person name="Thomas B.C."/>
            <person name="Singh A."/>
            <person name="Wilkins M.J."/>
            <person name="Karaoz U."/>
            <person name="Brodie E.L."/>
            <person name="Williams K.H."/>
            <person name="Hubbard S.S."/>
            <person name="Banfield J.F."/>
        </authorList>
    </citation>
    <scope>NUCLEOTIDE SEQUENCE [LARGE SCALE GENOMIC DNA]</scope>
</reference>
<evidence type="ECO:0000313" key="4">
    <source>
        <dbReference type="Proteomes" id="UP000176650"/>
    </source>
</evidence>
<feature type="domain" description="Helicase HerA central" evidence="1">
    <location>
        <begin position="28"/>
        <end position="95"/>
    </location>
</feature>
<dbReference type="SUPFAM" id="SSF52540">
    <property type="entry name" value="P-loop containing nucleoside triphosphate hydrolases"/>
    <property type="match status" value="1"/>
</dbReference>
<name>A0A1F5BUG1_9BACT</name>
<protein>
    <recommendedName>
        <fullName evidence="5">Type IV secretion system coupling protein TraD DNA-binding domain-containing protein</fullName>
    </recommendedName>
</protein>
<dbReference type="InterPro" id="IPR002789">
    <property type="entry name" value="HerA_central"/>
</dbReference>
<dbReference type="CDD" id="cd01127">
    <property type="entry name" value="TrwB_TraG_TraD_VirD4"/>
    <property type="match status" value="1"/>
</dbReference>
<evidence type="ECO:0008006" key="5">
    <source>
        <dbReference type="Google" id="ProtNLM"/>
    </source>
</evidence>
<dbReference type="InterPro" id="IPR027417">
    <property type="entry name" value="P-loop_NTPase"/>
</dbReference>
<accession>A0A1F5BUG1</accession>
<dbReference type="PANTHER" id="PTHR30121:SF6">
    <property type="entry name" value="SLR6007 PROTEIN"/>
    <property type="match status" value="1"/>
</dbReference>
<proteinExistence type="predicted"/>
<sequence length="433" mass="48609">MPAEGLVIGTNAYRGEEKEVRMGEEDRRRHLYIVGQTGTGKSVSMKNMIAQDIERGAGVCLIDPHGDAVEDVLAKIPKHRADDVIVFNPADLERPFGLNMLEYDPQFPEQKSFIVNEMIGIFDKLYDLKATGGPMFEQYMRNALGLIMSDPESGSTLLEVPRVFSDPAFRKLKLSRVSDPVTKAFWEKEAEKAGGEASLANITPYITSKFNTFIANEFVRPIIAQEKSSINFRDVMDTQKILLVNLAKGKIGEINSNLLGMIITGKILMAALARTDVAESERADFYFYIDEFQNFATDSISVILSEARKYRLSLTIAHQFISQLKESIKNAVFGNVGSMMIFRTGVDDAEFLQKQLEPEFNANDIINLDNLNCYAKLLVNGQAVRPFNVKVDIPPAGNAEVAAILKELSRLKYGRDRRQIEMEIQERFKTIKV</sequence>
<organism evidence="3 4">
    <name type="scientific">Candidatus Azambacteria bacterium RIFCSPLOWO2_01_FULL_46_25</name>
    <dbReference type="NCBI Taxonomy" id="1797298"/>
    <lineage>
        <taxon>Bacteria</taxon>
        <taxon>Candidatus Azamiibacteriota</taxon>
    </lineage>
</organism>
<dbReference type="InterPro" id="IPR032689">
    <property type="entry name" value="TraG-D_C"/>
</dbReference>
<dbReference type="PANTHER" id="PTHR30121">
    <property type="entry name" value="UNCHARACTERIZED PROTEIN YJGR-RELATED"/>
    <property type="match status" value="1"/>
</dbReference>
<evidence type="ECO:0000259" key="2">
    <source>
        <dbReference type="Pfam" id="PF12696"/>
    </source>
</evidence>
<gene>
    <name evidence="3" type="ORF">A2988_00510</name>
</gene>
<feature type="domain" description="TraD/TraG TraM recognition site" evidence="2">
    <location>
        <begin position="285"/>
        <end position="353"/>
    </location>
</feature>
<dbReference type="EMBL" id="MEYS01000002">
    <property type="protein sequence ID" value="OGD34212.1"/>
    <property type="molecule type" value="Genomic_DNA"/>
</dbReference>
<dbReference type="Proteomes" id="UP000176650">
    <property type="component" value="Unassembled WGS sequence"/>
</dbReference>
<comment type="caution">
    <text evidence="3">The sequence shown here is derived from an EMBL/GenBank/DDBJ whole genome shotgun (WGS) entry which is preliminary data.</text>
</comment>
<dbReference type="AlphaFoldDB" id="A0A1F5BUG1"/>
<evidence type="ECO:0000259" key="1">
    <source>
        <dbReference type="Pfam" id="PF01935"/>
    </source>
</evidence>